<feature type="compositionally biased region" description="Acidic residues" evidence="1">
    <location>
        <begin position="133"/>
        <end position="159"/>
    </location>
</feature>
<feature type="region of interest" description="Disordered" evidence="1">
    <location>
        <begin position="426"/>
        <end position="465"/>
    </location>
</feature>
<sequence>MSSKKGGGKGAATKELRQYTISETVLGKIRGYPPWPGIIVDVKDVPEAVANDPGRKAPFHCVQFFPTGDYGWIHPKDLSSLRPHEIDAYLADDTKKRAGDLFEGYSIARDPASWLSNNKAKREQAKALLESMDGSDEDGEQDADADADADGEGEVDELASEPSGEDGGKSRKRKRASAAADEEGAPRKKKAATKAAKEPKAPKAKKEKATTPSAAGKEKKPRASKAKSKAMVESEDEGEGEADADGDGEETGGMDIDDEAAGPSKKSRKSVGGAKEKKEKAVKEPKAAKEAKATPAKADKKDAAAKKDKAGSGTGKDDDDGDDSKGSSDPQSLKVRDWRHKLQKTFLSQKAMPKPEAMKEIDTLFTTVESYDGMTIEQLQFSKIGKVMRHIAAIPDDKAPPLDTDFRFRTRAKGLVERWHQILNANKPAGAPAASPDAKKDGSPGKKSASPAKENKSADAQAEAEVIKATNGIDLNGAEHEQSPAAAIAAAYTAQGEGEIDAAAELDADASMGDITMSEAAA</sequence>
<dbReference type="PROSITE" id="PS50812">
    <property type="entry name" value="PWWP"/>
    <property type="match status" value="1"/>
</dbReference>
<feature type="compositionally biased region" description="Basic and acidic residues" evidence="1">
    <location>
        <begin position="274"/>
        <end position="310"/>
    </location>
</feature>
<feature type="region of interest" description="Disordered" evidence="1">
    <location>
        <begin position="131"/>
        <end position="340"/>
    </location>
</feature>
<evidence type="ECO:0000256" key="1">
    <source>
        <dbReference type="SAM" id="MobiDB-lite"/>
    </source>
</evidence>
<feature type="compositionally biased region" description="Acidic residues" evidence="1">
    <location>
        <begin position="233"/>
        <end position="260"/>
    </location>
</feature>
<evidence type="ECO:0000313" key="3">
    <source>
        <dbReference type="EMBL" id="KAF5328592.1"/>
    </source>
</evidence>
<organism evidence="3 4">
    <name type="scientific">Psilocybe cf. subviscida</name>
    <dbReference type="NCBI Taxonomy" id="2480587"/>
    <lineage>
        <taxon>Eukaryota</taxon>
        <taxon>Fungi</taxon>
        <taxon>Dikarya</taxon>
        <taxon>Basidiomycota</taxon>
        <taxon>Agaricomycotina</taxon>
        <taxon>Agaricomycetes</taxon>
        <taxon>Agaricomycetidae</taxon>
        <taxon>Agaricales</taxon>
        <taxon>Agaricineae</taxon>
        <taxon>Strophariaceae</taxon>
        <taxon>Psilocybe</taxon>
    </lineage>
</organism>
<accession>A0A8H5BS79</accession>
<evidence type="ECO:0000313" key="4">
    <source>
        <dbReference type="Proteomes" id="UP000567179"/>
    </source>
</evidence>
<comment type="caution">
    <text evidence="3">The sequence shown here is derived from an EMBL/GenBank/DDBJ whole genome shotgun (WGS) entry which is preliminary data.</text>
</comment>
<dbReference type="AlphaFoldDB" id="A0A8H5BS79"/>
<feature type="domain" description="PWWP" evidence="2">
    <location>
        <begin position="21"/>
        <end position="74"/>
    </location>
</feature>
<dbReference type="SUPFAM" id="SSF63748">
    <property type="entry name" value="Tudor/PWWP/MBT"/>
    <property type="match status" value="1"/>
</dbReference>
<proteinExistence type="predicted"/>
<keyword evidence="4" id="KW-1185">Reference proteome</keyword>
<dbReference type="InterPro" id="IPR000313">
    <property type="entry name" value="PWWP_dom"/>
</dbReference>
<dbReference type="Proteomes" id="UP000567179">
    <property type="component" value="Unassembled WGS sequence"/>
</dbReference>
<evidence type="ECO:0000259" key="2">
    <source>
        <dbReference type="PROSITE" id="PS50812"/>
    </source>
</evidence>
<reference evidence="3 4" key="1">
    <citation type="journal article" date="2020" name="ISME J.">
        <title>Uncovering the hidden diversity of litter-decomposition mechanisms in mushroom-forming fungi.</title>
        <authorList>
            <person name="Floudas D."/>
            <person name="Bentzer J."/>
            <person name="Ahren D."/>
            <person name="Johansson T."/>
            <person name="Persson P."/>
            <person name="Tunlid A."/>
        </authorList>
    </citation>
    <scope>NUCLEOTIDE SEQUENCE [LARGE SCALE GENOMIC DNA]</scope>
    <source>
        <strain evidence="3 4">CBS 101986</strain>
    </source>
</reference>
<protein>
    <recommendedName>
        <fullName evidence="2">PWWP domain-containing protein</fullName>
    </recommendedName>
</protein>
<dbReference type="SMART" id="SM00293">
    <property type="entry name" value="PWWP"/>
    <property type="match status" value="1"/>
</dbReference>
<dbReference type="OrthoDB" id="62853at2759"/>
<name>A0A8H5BS79_9AGAR</name>
<feature type="compositionally biased region" description="Basic residues" evidence="1">
    <location>
        <begin position="219"/>
        <end position="228"/>
    </location>
</feature>
<dbReference type="Pfam" id="PF00855">
    <property type="entry name" value="PWWP"/>
    <property type="match status" value="1"/>
</dbReference>
<dbReference type="EMBL" id="JAACJJ010000003">
    <property type="protein sequence ID" value="KAF5328592.1"/>
    <property type="molecule type" value="Genomic_DNA"/>
</dbReference>
<dbReference type="Gene3D" id="2.30.30.140">
    <property type="match status" value="1"/>
</dbReference>
<gene>
    <name evidence="3" type="ORF">D9619_011436</name>
</gene>